<gene>
    <name evidence="2" type="ORF">CITCOLO1_LOCUS4991</name>
</gene>
<name>A0ABP0XYN4_9ROSI</name>
<evidence type="ECO:0000313" key="3">
    <source>
        <dbReference type="Proteomes" id="UP001642487"/>
    </source>
</evidence>
<accession>A0ABP0XYN4</accession>
<sequence>MKSKGKGIQIANEIAEEMMSETLYGDNLRLQQVTADFLLIAVNYAPTGAQLMVSTNLTKHHLRNSLHLVHLEFRTTYVGGGIPESLLNEMFGNDYEDATEEGFSLFISRKLVKMMNGDVRYVREADKSSFIITLDFAAAHNLTT</sequence>
<dbReference type="SUPFAM" id="SSF55874">
    <property type="entry name" value="ATPase domain of HSP90 chaperone/DNA topoisomerase II/histidine kinase"/>
    <property type="match status" value="1"/>
</dbReference>
<feature type="domain" description="Histidine kinase" evidence="1">
    <location>
        <begin position="1"/>
        <end position="138"/>
    </location>
</feature>
<dbReference type="Gene3D" id="3.30.565.10">
    <property type="entry name" value="Histidine kinase-like ATPase, C-terminal domain"/>
    <property type="match status" value="1"/>
</dbReference>
<dbReference type="Proteomes" id="UP001642487">
    <property type="component" value="Chromosome 11"/>
</dbReference>
<dbReference type="SMART" id="SM00387">
    <property type="entry name" value="HATPase_c"/>
    <property type="match status" value="1"/>
</dbReference>
<proteinExistence type="predicted"/>
<keyword evidence="3" id="KW-1185">Reference proteome</keyword>
<dbReference type="Pfam" id="PF02518">
    <property type="entry name" value="HATPase_c"/>
    <property type="match status" value="1"/>
</dbReference>
<reference evidence="2 3" key="1">
    <citation type="submission" date="2024-03" db="EMBL/GenBank/DDBJ databases">
        <authorList>
            <person name="Gkanogiannis A."/>
            <person name="Becerra Lopez-Lavalle L."/>
        </authorList>
    </citation>
    <scope>NUCLEOTIDE SEQUENCE [LARGE SCALE GENOMIC DNA]</scope>
</reference>
<dbReference type="InterPro" id="IPR036890">
    <property type="entry name" value="HATPase_C_sf"/>
</dbReference>
<evidence type="ECO:0000259" key="1">
    <source>
        <dbReference type="PROSITE" id="PS50109"/>
    </source>
</evidence>
<dbReference type="PROSITE" id="PS50109">
    <property type="entry name" value="HIS_KIN"/>
    <property type="match status" value="1"/>
</dbReference>
<dbReference type="InterPro" id="IPR005467">
    <property type="entry name" value="His_kinase_dom"/>
</dbReference>
<dbReference type="EMBL" id="OZ021745">
    <property type="protein sequence ID" value="CAK9313278.1"/>
    <property type="molecule type" value="Genomic_DNA"/>
</dbReference>
<dbReference type="InterPro" id="IPR003594">
    <property type="entry name" value="HATPase_dom"/>
</dbReference>
<protein>
    <recommendedName>
        <fullName evidence="1">Histidine kinase domain-containing protein</fullName>
    </recommendedName>
</protein>
<evidence type="ECO:0000313" key="2">
    <source>
        <dbReference type="EMBL" id="CAK9313278.1"/>
    </source>
</evidence>
<organism evidence="2 3">
    <name type="scientific">Citrullus colocynthis</name>
    <name type="common">colocynth</name>
    <dbReference type="NCBI Taxonomy" id="252529"/>
    <lineage>
        <taxon>Eukaryota</taxon>
        <taxon>Viridiplantae</taxon>
        <taxon>Streptophyta</taxon>
        <taxon>Embryophyta</taxon>
        <taxon>Tracheophyta</taxon>
        <taxon>Spermatophyta</taxon>
        <taxon>Magnoliopsida</taxon>
        <taxon>eudicotyledons</taxon>
        <taxon>Gunneridae</taxon>
        <taxon>Pentapetalae</taxon>
        <taxon>rosids</taxon>
        <taxon>fabids</taxon>
        <taxon>Cucurbitales</taxon>
        <taxon>Cucurbitaceae</taxon>
        <taxon>Benincaseae</taxon>
        <taxon>Citrullus</taxon>
    </lineage>
</organism>